<keyword evidence="5" id="KW-0812">Transmembrane</keyword>
<evidence type="ECO:0000313" key="9">
    <source>
        <dbReference type="Proteomes" id="UP000005615"/>
    </source>
</evidence>
<dbReference type="GO" id="GO:0008643">
    <property type="term" value="P:carbohydrate transport"/>
    <property type="evidence" value="ECO:0007669"/>
    <property type="project" value="InterPro"/>
</dbReference>
<comment type="similarity">
    <text evidence="2">Belongs to the sodium:galactoside symporter (TC 2.A.2) family.</text>
</comment>
<comment type="caution">
    <text evidence="8">The sequence shown here is derived from an EMBL/GenBank/DDBJ whole genome shotgun (WGS) entry which is preliminary data.</text>
</comment>
<keyword evidence="3" id="KW-0813">Transport</keyword>
<keyword evidence="6" id="KW-1133">Transmembrane helix</keyword>
<keyword evidence="7" id="KW-0472">Membrane</keyword>
<evidence type="ECO:0000256" key="6">
    <source>
        <dbReference type="ARBA" id="ARBA00022989"/>
    </source>
</evidence>
<dbReference type="PROSITE" id="PS00872">
    <property type="entry name" value="NA_GALACTOSIDE_SYMP"/>
    <property type="match status" value="1"/>
</dbReference>
<evidence type="ECO:0000256" key="7">
    <source>
        <dbReference type="ARBA" id="ARBA00023136"/>
    </source>
</evidence>
<dbReference type="PANTHER" id="PTHR11328">
    <property type="entry name" value="MAJOR FACILITATOR SUPERFAMILY DOMAIN-CONTAINING PROTEIN"/>
    <property type="match status" value="1"/>
</dbReference>
<proteinExistence type="inferred from homology"/>
<dbReference type="InterPro" id="IPR039672">
    <property type="entry name" value="MFS_2"/>
</dbReference>
<comment type="subcellular location">
    <subcellularLocation>
        <location evidence="1">Cell membrane</location>
        <topology evidence="1">Multi-pass membrane protein</topology>
    </subcellularLocation>
</comment>
<name>F3L503_9GAMM</name>
<dbReference type="GO" id="GO:0006814">
    <property type="term" value="P:sodium ion transport"/>
    <property type="evidence" value="ECO:0007669"/>
    <property type="project" value="InterPro"/>
</dbReference>
<evidence type="ECO:0000256" key="4">
    <source>
        <dbReference type="ARBA" id="ARBA00022475"/>
    </source>
</evidence>
<dbReference type="Proteomes" id="UP000005615">
    <property type="component" value="Unassembled WGS sequence"/>
</dbReference>
<keyword evidence="9" id="KW-1185">Reference proteome</keyword>
<dbReference type="PANTHER" id="PTHR11328:SF24">
    <property type="entry name" value="MAJOR FACILITATOR SUPERFAMILY (MFS) PROFILE DOMAIN-CONTAINING PROTEIN"/>
    <property type="match status" value="1"/>
</dbReference>
<dbReference type="RefSeq" id="WP_009576921.1">
    <property type="nucleotide sequence ID" value="NZ_AEIG01000093.1"/>
</dbReference>
<dbReference type="Pfam" id="PF13347">
    <property type="entry name" value="MFS_2"/>
    <property type="match status" value="1"/>
</dbReference>
<dbReference type="STRING" id="2518989.IMCC3088_2782"/>
<dbReference type="GO" id="GO:0005886">
    <property type="term" value="C:plasma membrane"/>
    <property type="evidence" value="ECO:0007669"/>
    <property type="project" value="UniProtKB-SubCell"/>
</dbReference>
<dbReference type="eggNOG" id="COG2211">
    <property type="taxonomic scope" value="Bacteria"/>
</dbReference>
<dbReference type="GO" id="GO:0015293">
    <property type="term" value="F:symporter activity"/>
    <property type="evidence" value="ECO:0007669"/>
    <property type="project" value="InterPro"/>
</dbReference>
<evidence type="ECO:0000256" key="2">
    <source>
        <dbReference type="ARBA" id="ARBA00009617"/>
    </source>
</evidence>
<reference evidence="8 9" key="1">
    <citation type="journal article" date="2011" name="J. Bacteriol.">
        <title>Genome sequence of strain IMCC3088, a proteorhodopsin-containing marine bacterium belonging to the OM60/NOR5 clade.</title>
        <authorList>
            <person name="Jang Y."/>
            <person name="Oh H.M."/>
            <person name="Kang I."/>
            <person name="Lee K."/>
            <person name="Yang S.J."/>
            <person name="Cho J.C."/>
        </authorList>
    </citation>
    <scope>NUCLEOTIDE SEQUENCE [LARGE SCALE GENOMIC DNA]</scope>
    <source>
        <strain evidence="8 9">IMCC3088</strain>
    </source>
</reference>
<dbReference type="EMBL" id="AEIG01000093">
    <property type="protein sequence ID" value="EGG28590.1"/>
    <property type="molecule type" value="Genomic_DNA"/>
</dbReference>
<organism evidence="8 9">
    <name type="scientific">Aequoribacter fuscus</name>
    <dbReference type="NCBI Taxonomy" id="2518989"/>
    <lineage>
        <taxon>Bacteria</taxon>
        <taxon>Pseudomonadati</taxon>
        <taxon>Pseudomonadota</taxon>
        <taxon>Gammaproteobacteria</taxon>
        <taxon>Cellvibrionales</taxon>
        <taxon>Halieaceae</taxon>
        <taxon>Aequoribacter</taxon>
    </lineage>
</organism>
<dbReference type="OrthoDB" id="181905at2"/>
<evidence type="ECO:0000256" key="3">
    <source>
        <dbReference type="ARBA" id="ARBA00022448"/>
    </source>
</evidence>
<keyword evidence="4" id="KW-1003">Cell membrane</keyword>
<dbReference type="InterPro" id="IPR018043">
    <property type="entry name" value="Na/Gal_symport_CS"/>
</dbReference>
<dbReference type="AlphaFoldDB" id="F3L503"/>
<accession>F3L503</accession>
<evidence type="ECO:0000256" key="5">
    <source>
        <dbReference type="ARBA" id="ARBA00022692"/>
    </source>
</evidence>
<gene>
    <name evidence="8" type="ORF">IMCC3088_2782</name>
</gene>
<keyword evidence="8" id="KW-0762">Sugar transport</keyword>
<dbReference type="InterPro" id="IPR036259">
    <property type="entry name" value="MFS_trans_sf"/>
</dbReference>
<protein>
    <submittedName>
        <fullName evidence="8">Sugar transporter</fullName>
    </submittedName>
</protein>
<dbReference type="SUPFAM" id="SSF103473">
    <property type="entry name" value="MFS general substrate transporter"/>
    <property type="match status" value="1"/>
</dbReference>
<sequence length="470" mass="51900">MVSIKTKWMYGSGGAVYAAKEAAYTMFVLLFYTQVLGLSGTLTGLVISVSLLFDAVSDPLVGAWSDRWRSRLGRRRPFMIASILPAGLGFIGLFTPPEVVSDSQYPLAAWLLFWSLWVRIAVTFFAIPHLAQSTDITQDYHERSKVIGARMAVMFFVSVILPAVALTTIFAERGGADGRFVSDRYFYYGVMSCVLVWLTGSVSSCLNAPIPAVSAHSHSMLKAFAKTFSNRNFRFLLGYDVFATVSYGVIVSLNMLAWIYFWEFSAFEISLILAGPSLVAIGAVMATLSAWLHRFEKPQILRFALGMMMVNGVWLYPPRLLGWWPENGEPLILWINLLFMFVFMYFFLLRAIMSQSIAADIADEHDYRTGHRQEGSFFAALNFSTKMASVLGPAYGGAVLDFIGLSREMPPGSVPEAVLNALAAWYMAGAGAPLVVAFLLTFGMLLTRTDITRMQGAVAQRSTSDNQSGP</sequence>
<dbReference type="Gene3D" id="1.20.1250.20">
    <property type="entry name" value="MFS general substrate transporter like domains"/>
    <property type="match status" value="1"/>
</dbReference>
<evidence type="ECO:0000256" key="1">
    <source>
        <dbReference type="ARBA" id="ARBA00004651"/>
    </source>
</evidence>
<evidence type="ECO:0000313" key="8">
    <source>
        <dbReference type="EMBL" id="EGG28590.1"/>
    </source>
</evidence>